<gene>
    <name evidence="6" type="primary">byr1</name>
    <name evidence="6" type="ORF">CM83_65991</name>
    <name evidence="7" type="ORF">g.10738</name>
</gene>
<evidence type="ECO:0000256" key="4">
    <source>
        <dbReference type="ARBA" id="ARBA00022840"/>
    </source>
</evidence>
<dbReference type="InterPro" id="IPR050538">
    <property type="entry name" value="MAP_kinase_kinase_kinase"/>
</dbReference>
<evidence type="ECO:0000256" key="2">
    <source>
        <dbReference type="ARBA" id="ARBA00022741"/>
    </source>
</evidence>
<dbReference type="InterPro" id="IPR000719">
    <property type="entry name" value="Prot_kinase_dom"/>
</dbReference>
<dbReference type="PROSITE" id="PS00108">
    <property type="entry name" value="PROTEIN_KINASE_ST"/>
    <property type="match status" value="1"/>
</dbReference>
<evidence type="ECO:0000256" key="1">
    <source>
        <dbReference type="ARBA" id="ARBA00022679"/>
    </source>
</evidence>
<keyword evidence="3 6" id="KW-0418">Kinase</keyword>
<dbReference type="EMBL" id="GDHC01005987">
    <property type="protein sequence ID" value="JAQ12642.1"/>
    <property type="molecule type" value="Transcribed_RNA"/>
</dbReference>
<dbReference type="Gene3D" id="1.10.510.10">
    <property type="entry name" value="Transferase(Phosphotransferase) domain 1"/>
    <property type="match status" value="1"/>
</dbReference>
<dbReference type="GO" id="GO:0004672">
    <property type="term" value="F:protein kinase activity"/>
    <property type="evidence" value="ECO:0007669"/>
    <property type="project" value="InterPro"/>
</dbReference>
<evidence type="ECO:0000256" key="3">
    <source>
        <dbReference type="ARBA" id="ARBA00022777"/>
    </source>
</evidence>
<proteinExistence type="predicted"/>
<organism evidence="6">
    <name type="scientific">Lygus hesperus</name>
    <name type="common">Western plant bug</name>
    <dbReference type="NCBI Taxonomy" id="30085"/>
    <lineage>
        <taxon>Eukaryota</taxon>
        <taxon>Metazoa</taxon>
        <taxon>Ecdysozoa</taxon>
        <taxon>Arthropoda</taxon>
        <taxon>Hexapoda</taxon>
        <taxon>Insecta</taxon>
        <taxon>Pterygota</taxon>
        <taxon>Neoptera</taxon>
        <taxon>Paraneoptera</taxon>
        <taxon>Hemiptera</taxon>
        <taxon>Heteroptera</taxon>
        <taxon>Panheteroptera</taxon>
        <taxon>Cimicomorpha</taxon>
        <taxon>Miridae</taxon>
        <taxon>Mirini</taxon>
        <taxon>Lygus</taxon>
    </lineage>
</organism>
<dbReference type="InterPro" id="IPR011009">
    <property type="entry name" value="Kinase-like_dom_sf"/>
</dbReference>
<keyword evidence="2" id="KW-0547">Nucleotide-binding</keyword>
<sequence length="134" mass="14874">MCASSIVQEIKVLSQAHHPNLVQYYGARRSATGVELLMEYVSGGSLEQLLEACGPIREAVAQRYICDLLDGLIYLHNVMHVCHRDIKPGNVLLTSDGRCKLTDFGVSKMLSSHNDEDEEELNENTFMHTVVGTP</sequence>
<dbReference type="GO" id="GO:0005524">
    <property type="term" value="F:ATP binding"/>
    <property type="evidence" value="ECO:0007669"/>
    <property type="project" value="UniProtKB-KW"/>
</dbReference>
<dbReference type="PANTHER" id="PTHR48016">
    <property type="entry name" value="MAP KINASE KINASE KINASE SSK2-RELATED-RELATED"/>
    <property type="match status" value="1"/>
</dbReference>
<dbReference type="SUPFAM" id="SSF56112">
    <property type="entry name" value="Protein kinase-like (PK-like)"/>
    <property type="match status" value="1"/>
</dbReference>
<evidence type="ECO:0000313" key="6">
    <source>
        <dbReference type="EMBL" id="JAG37274.1"/>
    </source>
</evidence>
<reference evidence="6" key="1">
    <citation type="journal article" date="2014" name="PLoS ONE">
        <title>Transcriptome-Based Identification of ABC Transporters in the Western Tarnished Plant Bug Lygus hesperus.</title>
        <authorList>
            <person name="Hull J.J."/>
            <person name="Chaney K."/>
            <person name="Geib S.M."/>
            <person name="Fabrick J.A."/>
            <person name="Brent C.S."/>
            <person name="Walsh D."/>
            <person name="Lavine L.C."/>
        </authorList>
    </citation>
    <scope>NUCLEOTIDE SEQUENCE</scope>
</reference>
<accession>A0A0A9YYG5</accession>
<keyword evidence="1" id="KW-0808">Transferase</keyword>
<dbReference type="AlphaFoldDB" id="A0A0A9YYG5"/>
<dbReference type="EMBL" id="GBHO01006330">
    <property type="protein sequence ID" value="JAG37274.1"/>
    <property type="molecule type" value="Transcribed_RNA"/>
</dbReference>
<dbReference type="Pfam" id="PF00069">
    <property type="entry name" value="Pkinase"/>
    <property type="match status" value="1"/>
</dbReference>
<dbReference type="InterPro" id="IPR008271">
    <property type="entry name" value="Ser/Thr_kinase_AS"/>
</dbReference>
<protein>
    <submittedName>
        <fullName evidence="6">Protein kinase byr1</fullName>
    </submittedName>
</protein>
<name>A0A0A9YYG5_LYGHE</name>
<evidence type="ECO:0000313" key="7">
    <source>
        <dbReference type="EMBL" id="JAQ12642.1"/>
    </source>
</evidence>
<dbReference type="SMART" id="SM00220">
    <property type="entry name" value="S_TKc"/>
    <property type="match status" value="1"/>
</dbReference>
<reference evidence="7" key="3">
    <citation type="journal article" date="2016" name="Gigascience">
        <title>De novo construction of an expanded transcriptome assembly for the western tarnished plant bug, Lygus hesperus.</title>
        <authorList>
            <person name="Tassone E.E."/>
            <person name="Geib S.M."/>
            <person name="Hall B."/>
            <person name="Fabrick J.A."/>
            <person name="Brent C.S."/>
            <person name="Hull J.J."/>
        </authorList>
    </citation>
    <scope>NUCLEOTIDE SEQUENCE</scope>
</reference>
<keyword evidence="4" id="KW-0067">ATP-binding</keyword>
<evidence type="ECO:0000259" key="5">
    <source>
        <dbReference type="PROSITE" id="PS50011"/>
    </source>
</evidence>
<reference evidence="6" key="2">
    <citation type="submission" date="2014-07" db="EMBL/GenBank/DDBJ databases">
        <authorList>
            <person name="Hull J."/>
        </authorList>
    </citation>
    <scope>NUCLEOTIDE SEQUENCE</scope>
</reference>
<feature type="domain" description="Protein kinase" evidence="5">
    <location>
        <begin position="1"/>
        <end position="134"/>
    </location>
</feature>
<dbReference type="PANTHER" id="PTHR48016:SF56">
    <property type="entry name" value="MAPKK KINASE"/>
    <property type="match status" value="1"/>
</dbReference>
<dbReference type="PROSITE" id="PS50011">
    <property type="entry name" value="PROTEIN_KINASE_DOM"/>
    <property type="match status" value="1"/>
</dbReference>